<comment type="caution">
    <text evidence="1">The sequence shown here is derived from an EMBL/GenBank/DDBJ whole genome shotgun (WGS) entry which is preliminary data.</text>
</comment>
<proteinExistence type="predicted"/>
<organism evidence="1 2">
    <name type="scientific">Planobispora longispora</name>
    <dbReference type="NCBI Taxonomy" id="28887"/>
    <lineage>
        <taxon>Bacteria</taxon>
        <taxon>Bacillati</taxon>
        <taxon>Actinomycetota</taxon>
        <taxon>Actinomycetes</taxon>
        <taxon>Streptosporangiales</taxon>
        <taxon>Streptosporangiaceae</taxon>
        <taxon>Planobispora</taxon>
    </lineage>
</organism>
<protein>
    <submittedName>
        <fullName evidence="1">Uncharacterized protein</fullName>
    </submittedName>
</protein>
<dbReference type="EMBL" id="BOOH01000011">
    <property type="protein sequence ID" value="GIH74647.1"/>
    <property type="molecule type" value="Genomic_DNA"/>
</dbReference>
<sequence>MQWAPIPRADGETVPPHPETAVRLLQKGTLATSELEEPGVARRVIEELASTR</sequence>
<dbReference type="Proteomes" id="UP000616724">
    <property type="component" value="Unassembled WGS sequence"/>
</dbReference>
<dbReference type="RefSeq" id="WP_203889375.1">
    <property type="nucleotide sequence ID" value="NZ_BOOH01000011.1"/>
</dbReference>
<evidence type="ECO:0000313" key="1">
    <source>
        <dbReference type="EMBL" id="GIH74647.1"/>
    </source>
</evidence>
<gene>
    <name evidence="1" type="ORF">Plo01_10760</name>
</gene>
<keyword evidence="2" id="KW-1185">Reference proteome</keyword>
<accession>A0A8J3RF91</accession>
<dbReference type="AlphaFoldDB" id="A0A8J3RF91"/>
<name>A0A8J3RF91_9ACTN</name>
<evidence type="ECO:0000313" key="2">
    <source>
        <dbReference type="Proteomes" id="UP000616724"/>
    </source>
</evidence>
<reference evidence="1 2" key="1">
    <citation type="submission" date="2021-01" db="EMBL/GenBank/DDBJ databases">
        <title>Whole genome shotgun sequence of Planobispora longispora NBRC 13918.</title>
        <authorList>
            <person name="Komaki H."/>
            <person name="Tamura T."/>
        </authorList>
    </citation>
    <scope>NUCLEOTIDE SEQUENCE [LARGE SCALE GENOMIC DNA]</scope>
    <source>
        <strain evidence="1 2">NBRC 13918</strain>
    </source>
</reference>